<feature type="transmembrane region" description="Helical" evidence="8">
    <location>
        <begin position="350"/>
        <end position="368"/>
    </location>
</feature>
<dbReference type="RefSeq" id="WP_121921461.1">
    <property type="nucleotide sequence ID" value="NZ_CP034145.1"/>
</dbReference>
<dbReference type="GO" id="GO:0016763">
    <property type="term" value="F:pentosyltransferase activity"/>
    <property type="evidence" value="ECO:0007669"/>
    <property type="project" value="TreeGrafter"/>
</dbReference>
<feature type="transmembrane region" description="Helical" evidence="8">
    <location>
        <begin position="228"/>
        <end position="249"/>
    </location>
</feature>
<evidence type="ECO:0000259" key="9">
    <source>
        <dbReference type="Pfam" id="PF13231"/>
    </source>
</evidence>
<accession>A0A3M0CTC8</accession>
<gene>
    <name evidence="11" type="ORF">ATH50_2878</name>
    <name evidence="10" type="ORF">DU502_14470</name>
</gene>
<evidence type="ECO:0000256" key="1">
    <source>
        <dbReference type="ARBA" id="ARBA00004651"/>
    </source>
</evidence>
<feature type="transmembrane region" description="Helical" evidence="8">
    <location>
        <begin position="21"/>
        <end position="41"/>
    </location>
</feature>
<dbReference type="PANTHER" id="PTHR33908:SF3">
    <property type="entry name" value="UNDECAPRENYL PHOSPHATE-ALPHA-4-AMINO-4-DEOXY-L-ARABINOSE ARABINOSYL TRANSFERASE"/>
    <property type="match status" value="1"/>
</dbReference>
<proteinExistence type="predicted"/>
<organism evidence="11 12">
    <name type="scientific">Haloplanus aerogenes</name>
    <dbReference type="NCBI Taxonomy" id="660522"/>
    <lineage>
        <taxon>Archaea</taxon>
        <taxon>Methanobacteriati</taxon>
        <taxon>Methanobacteriota</taxon>
        <taxon>Stenosarchaea group</taxon>
        <taxon>Halobacteria</taxon>
        <taxon>Halobacteriales</taxon>
        <taxon>Haloferacaceae</taxon>
        <taxon>Haloplanus</taxon>
    </lineage>
</organism>
<feature type="transmembrane region" description="Helical" evidence="8">
    <location>
        <begin position="163"/>
        <end position="180"/>
    </location>
</feature>
<evidence type="ECO:0000256" key="2">
    <source>
        <dbReference type="ARBA" id="ARBA00022475"/>
    </source>
</evidence>
<evidence type="ECO:0000313" key="13">
    <source>
        <dbReference type="Proteomes" id="UP000282007"/>
    </source>
</evidence>
<keyword evidence="4 11" id="KW-0808">Transferase</keyword>
<dbReference type="KEGG" id="haer:DU502_14470"/>
<dbReference type="AlphaFoldDB" id="A0A3M0CTC8"/>
<evidence type="ECO:0000313" key="11">
    <source>
        <dbReference type="EMBL" id="RMB12728.1"/>
    </source>
</evidence>
<evidence type="ECO:0000256" key="4">
    <source>
        <dbReference type="ARBA" id="ARBA00022679"/>
    </source>
</evidence>
<evidence type="ECO:0000256" key="3">
    <source>
        <dbReference type="ARBA" id="ARBA00022676"/>
    </source>
</evidence>
<reference evidence="10 13" key="2">
    <citation type="submission" date="2018-07" db="EMBL/GenBank/DDBJ databases">
        <title>Genome sequences of Haloplanus aerogenes JCM 16430T.</title>
        <authorList>
            <person name="Kim Y.B."/>
            <person name="Roh S.W."/>
        </authorList>
    </citation>
    <scope>NUCLEOTIDE SEQUENCE [LARGE SCALE GENOMIC DNA]</scope>
    <source>
        <strain evidence="10 13">JCM 16430</strain>
    </source>
</reference>
<dbReference type="InterPro" id="IPR050297">
    <property type="entry name" value="LipidA_mod_glycosyltrf_83"/>
</dbReference>
<keyword evidence="5 8" id="KW-0812">Transmembrane</keyword>
<feature type="transmembrane region" description="Helical" evidence="8">
    <location>
        <begin position="409"/>
        <end position="430"/>
    </location>
</feature>
<keyword evidence="7 8" id="KW-0472">Membrane</keyword>
<evidence type="ECO:0000313" key="10">
    <source>
        <dbReference type="EMBL" id="AZH26500.1"/>
    </source>
</evidence>
<dbReference type="Proteomes" id="UP000277326">
    <property type="component" value="Unassembled WGS sequence"/>
</dbReference>
<feature type="transmembrane region" description="Helical" evidence="8">
    <location>
        <begin position="375"/>
        <end position="394"/>
    </location>
</feature>
<feature type="transmembrane region" description="Helical" evidence="8">
    <location>
        <begin position="451"/>
        <end position="472"/>
    </location>
</feature>
<keyword evidence="13" id="KW-1185">Reference proteome</keyword>
<comment type="subcellular location">
    <subcellularLocation>
        <location evidence="1">Cell membrane</location>
        <topology evidence="1">Multi-pass membrane protein</topology>
    </subcellularLocation>
</comment>
<keyword evidence="6 8" id="KW-1133">Transmembrane helix</keyword>
<protein>
    <submittedName>
        <fullName evidence="11">Dolichyl-phosphate-mannose-protein mannosyltransferase</fullName>
    </submittedName>
</protein>
<dbReference type="OrthoDB" id="346516at2157"/>
<feature type="transmembrane region" description="Helical" evidence="8">
    <location>
        <begin position="130"/>
        <end position="151"/>
    </location>
</feature>
<evidence type="ECO:0000256" key="8">
    <source>
        <dbReference type="SAM" id="Phobius"/>
    </source>
</evidence>
<sequence>MVSEGWSQSVKSVIDRLRTPFVDAPTGVVFVVATAVVFYRLGERPLWWWDESFYANAARHAVEQGHWLVPHLAGFDTIHASPFLEKPPLAIWLEALSIGVFGPTEFAVRLPSATAAVGVTVLVYVLGRRLYGPAAGLVAAAVFLTTPAVLVGTNAARFGATDMLHVFFGSLLVALVWFHATERYDASPVLVGAVAAALLLTKGFAGGVFFLALLPLPLVYRDRFSPRFVGIAAAITVVAVGSWVGAVYLRVGDLFVEEIFLEPVWQRIVGTDTPSTGRQTLVPIFEYPYPTELQSLFRPWWFLFLASVGAAAVSFRSDGIESATPGFLLWWTAAAAGPFAFFGTKTWYILPMYAPAAITVGWLVATALDGYRPSAVGVVVGTVLAVVAGSDGRLYGPGGLVDGPLAPDWTVATAVTLVCLGGWLLTTDVLDRGSLSLPGGVSLDVRSLARGLTVGAVLVFVVSALVGAPSVYAAGFGDEPTDTEFRRLGERTADVVPADERVYVQPNAAAVWFYSSYQFYADRPMQKVSVERLRTDPQIRYAVLTTSGVAVVNDRNPTVVAESSHLDIALVELDSPEDT</sequence>
<feature type="transmembrane region" description="Helical" evidence="8">
    <location>
        <begin position="297"/>
        <end position="315"/>
    </location>
</feature>
<dbReference type="Proteomes" id="UP000282007">
    <property type="component" value="Chromosome"/>
</dbReference>
<dbReference type="GO" id="GO:0010041">
    <property type="term" value="P:response to iron(III) ion"/>
    <property type="evidence" value="ECO:0007669"/>
    <property type="project" value="TreeGrafter"/>
</dbReference>
<dbReference type="EMBL" id="REFS01000006">
    <property type="protein sequence ID" value="RMB12728.1"/>
    <property type="molecule type" value="Genomic_DNA"/>
</dbReference>
<evidence type="ECO:0000256" key="5">
    <source>
        <dbReference type="ARBA" id="ARBA00022692"/>
    </source>
</evidence>
<dbReference type="Pfam" id="PF13231">
    <property type="entry name" value="PMT_2"/>
    <property type="match status" value="1"/>
</dbReference>
<dbReference type="InterPro" id="IPR038731">
    <property type="entry name" value="RgtA/B/C-like"/>
</dbReference>
<evidence type="ECO:0000256" key="7">
    <source>
        <dbReference type="ARBA" id="ARBA00023136"/>
    </source>
</evidence>
<feature type="transmembrane region" description="Helical" evidence="8">
    <location>
        <begin position="327"/>
        <end position="344"/>
    </location>
</feature>
<feature type="domain" description="Glycosyltransferase RgtA/B/C/D-like" evidence="9">
    <location>
        <begin position="86"/>
        <end position="239"/>
    </location>
</feature>
<dbReference type="PANTHER" id="PTHR33908">
    <property type="entry name" value="MANNOSYLTRANSFERASE YKCB-RELATED"/>
    <property type="match status" value="1"/>
</dbReference>
<keyword evidence="3 11" id="KW-0328">Glycosyltransferase</keyword>
<reference evidence="11 12" key="1">
    <citation type="journal article" date="2015" name="Stand. Genomic Sci.">
        <title>Genomic Encyclopedia of Bacterial and Archaeal Type Strains, Phase III: the genomes of soil and plant-associated and newly described type strains.</title>
        <authorList>
            <person name="Whitman W.B."/>
            <person name="Woyke T."/>
            <person name="Klenk H.P."/>
            <person name="Zhou Y."/>
            <person name="Lilburn T.G."/>
            <person name="Beck B.J."/>
            <person name="De Vos P."/>
            <person name="Vandamme P."/>
            <person name="Eisen J.A."/>
            <person name="Garrity G."/>
            <person name="Hugenholtz P."/>
            <person name="Kyrpides N.C."/>
        </authorList>
    </citation>
    <scope>NUCLEOTIDE SEQUENCE [LARGE SCALE GENOMIC DNA]</scope>
    <source>
        <strain evidence="11 12">CGMCC 1.10124</strain>
    </source>
</reference>
<reference evidence="11" key="3">
    <citation type="submission" date="2018-10" db="EMBL/GenBank/DDBJ databases">
        <authorList>
            <person name="Whitman W."/>
            <person name="Huntemann M."/>
            <person name="Clum A."/>
            <person name="Pillay M."/>
            <person name="Palaniappan K."/>
            <person name="Varghese N."/>
            <person name="Mikhailova N."/>
            <person name="Stamatis D."/>
            <person name="Reddy T."/>
            <person name="Daum C."/>
            <person name="Shapiro N."/>
            <person name="Ivanova N."/>
            <person name="Kyrpides N."/>
            <person name="Woyke T."/>
        </authorList>
    </citation>
    <scope>NUCLEOTIDE SEQUENCE</scope>
    <source>
        <strain evidence="11">CGMCC 1.10124</strain>
    </source>
</reference>
<evidence type="ECO:0000256" key="6">
    <source>
        <dbReference type="ARBA" id="ARBA00022989"/>
    </source>
</evidence>
<evidence type="ECO:0000313" key="12">
    <source>
        <dbReference type="Proteomes" id="UP000277326"/>
    </source>
</evidence>
<dbReference type="GO" id="GO:0005886">
    <property type="term" value="C:plasma membrane"/>
    <property type="evidence" value="ECO:0007669"/>
    <property type="project" value="UniProtKB-SubCell"/>
</dbReference>
<dbReference type="EMBL" id="CP034145">
    <property type="protein sequence ID" value="AZH26500.1"/>
    <property type="molecule type" value="Genomic_DNA"/>
</dbReference>
<name>A0A3M0CTC8_9EURY</name>
<feature type="transmembrane region" description="Helical" evidence="8">
    <location>
        <begin position="192"/>
        <end position="216"/>
    </location>
</feature>
<dbReference type="GO" id="GO:0008610">
    <property type="term" value="P:lipid biosynthetic process"/>
    <property type="evidence" value="ECO:0007669"/>
    <property type="project" value="UniProtKB-ARBA"/>
</dbReference>
<keyword evidence="2" id="KW-1003">Cell membrane</keyword>
<dbReference type="GeneID" id="38472514"/>